<dbReference type="OrthoDB" id="5800476at2759"/>
<dbReference type="PANTHER" id="PTHR11909">
    <property type="entry name" value="CASEIN KINASE-RELATED"/>
    <property type="match status" value="1"/>
</dbReference>
<evidence type="ECO:0000259" key="9">
    <source>
        <dbReference type="PROSITE" id="PS50011"/>
    </source>
</evidence>
<evidence type="ECO:0000313" key="10">
    <source>
        <dbReference type="EMBL" id="PRP82100.1"/>
    </source>
</evidence>
<evidence type="ECO:0000256" key="6">
    <source>
        <dbReference type="ARBA" id="ARBA00061588"/>
    </source>
</evidence>
<comment type="caution">
    <text evidence="10">The sequence shown here is derived from an EMBL/GenBank/DDBJ whole genome shotgun (WGS) entry which is preliminary data.</text>
</comment>
<dbReference type="GO" id="GO:0004674">
    <property type="term" value="F:protein serine/threonine kinase activity"/>
    <property type="evidence" value="ECO:0007669"/>
    <property type="project" value="UniProtKB-KW"/>
</dbReference>
<organism evidence="10 11">
    <name type="scientific">Planoprotostelium fungivorum</name>
    <dbReference type="NCBI Taxonomy" id="1890364"/>
    <lineage>
        <taxon>Eukaryota</taxon>
        <taxon>Amoebozoa</taxon>
        <taxon>Evosea</taxon>
        <taxon>Variosea</taxon>
        <taxon>Cavosteliida</taxon>
        <taxon>Cavosteliaceae</taxon>
        <taxon>Planoprotostelium</taxon>
    </lineage>
</organism>
<dbReference type="PROSITE" id="PS00107">
    <property type="entry name" value="PROTEIN_KINASE_ATP"/>
    <property type="match status" value="1"/>
</dbReference>
<feature type="compositionally biased region" description="Polar residues" evidence="8">
    <location>
        <begin position="374"/>
        <end position="383"/>
    </location>
</feature>
<evidence type="ECO:0000313" key="11">
    <source>
        <dbReference type="Proteomes" id="UP000241769"/>
    </source>
</evidence>
<comment type="similarity">
    <text evidence="6">Belongs to the protein kinase superfamily. CK1 Ser/Thr protein kinase family.</text>
</comment>
<gene>
    <name evidence="10" type="ORF">PROFUN_03790</name>
</gene>
<name>A0A2P6NDS8_9EUKA</name>
<feature type="compositionally biased region" description="Basic and acidic residues" evidence="8">
    <location>
        <begin position="414"/>
        <end position="428"/>
    </location>
</feature>
<dbReference type="PROSITE" id="PS50011">
    <property type="entry name" value="PROTEIN_KINASE_DOM"/>
    <property type="match status" value="1"/>
</dbReference>
<evidence type="ECO:0000256" key="2">
    <source>
        <dbReference type="ARBA" id="ARBA00022679"/>
    </source>
</evidence>
<feature type="compositionally biased region" description="Polar residues" evidence="8">
    <location>
        <begin position="306"/>
        <end position="323"/>
    </location>
</feature>
<evidence type="ECO:0000256" key="4">
    <source>
        <dbReference type="ARBA" id="ARBA00022777"/>
    </source>
</evidence>
<dbReference type="SUPFAM" id="SSF56112">
    <property type="entry name" value="Protein kinase-like (PK-like)"/>
    <property type="match status" value="1"/>
</dbReference>
<dbReference type="GO" id="GO:0005524">
    <property type="term" value="F:ATP binding"/>
    <property type="evidence" value="ECO:0007669"/>
    <property type="project" value="UniProtKB-UniRule"/>
</dbReference>
<keyword evidence="11" id="KW-1185">Reference proteome</keyword>
<evidence type="ECO:0000256" key="7">
    <source>
        <dbReference type="PROSITE-ProRule" id="PRU10141"/>
    </source>
</evidence>
<feature type="compositionally biased region" description="Basic and acidic residues" evidence="8">
    <location>
        <begin position="346"/>
        <end position="373"/>
    </location>
</feature>
<accession>A0A2P6NDS8</accession>
<dbReference type="InterPro" id="IPR011009">
    <property type="entry name" value="Kinase-like_dom_sf"/>
</dbReference>
<evidence type="ECO:0000256" key="5">
    <source>
        <dbReference type="ARBA" id="ARBA00022840"/>
    </source>
</evidence>
<dbReference type="InterPro" id="IPR017441">
    <property type="entry name" value="Protein_kinase_ATP_BS"/>
</dbReference>
<proteinExistence type="inferred from homology"/>
<dbReference type="Proteomes" id="UP000241769">
    <property type="component" value="Unassembled WGS sequence"/>
</dbReference>
<dbReference type="SMART" id="SM00220">
    <property type="entry name" value="S_TKc"/>
    <property type="match status" value="1"/>
</dbReference>
<dbReference type="InParanoid" id="A0A2P6NDS8"/>
<feature type="compositionally biased region" description="Polar residues" evidence="8">
    <location>
        <begin position="468"/>
        <end position="477"/>
    </location>
</feature>
<dbReference type="EMBL" id="MDYQ01000111">
    <property type="protein sequence ID" value="PRP82100.1"/>
    <property type="molecule type" value="Genomic_DNA"/>
</dbReference>
<feature type="domain" description="Protein kinase" evidence="9">
    <location>
        <begin position="12"/>
        <end position="274"/>
    </location>
</feature>
<keyword evidence="3 7" id="KW-0547">Nucleotide-binding</keyword>
<feature type="region of interest" description="Disordered" evidence="8">
    <location>
        <begin position="295"/>
        <end position="535"/>
    </location>
</feature>
<keyword evidence="2" id="KW-0808">Transferase</keyword>
<dbReference type="InterPro" id="IPR047916">
    <property type="entry name" value="TTBK_Asator-like_STKc"/>
</dbReference>
<dbReference type="CDD" id="cd14017">
    <property type="entry name" value="STKc_TTBK"/>
    <property type="match status" value="1"/>
</dbReference>
<feature type="binding site" evidence="7">
    <location>
        <position position="41"/>
    </location>
    <ligand>
        <name>ATP</name>
        <dbReference type="ChEBI" id="CHEBI:30616"/>
    </ligand>
</feature>
<evidence type="ECO:0000256" key="1">
    <source>
        <dbReference type="ARBA" id="ARBA00022527"/>
    </source>
</evidence>
<dbReference type="Gene3D" id="1.10.510.10">
    <property type="entry name" value="Transferase(Phosphotransferase) domain 1"/>
    <property type="match status" value="1"/>
</dbReference>
<keyword evidence="4" id="KW-0418">Kinase</keyword>
<dbReference type="FunFam" id="3.30.200.20:FF:000358">
    <property type="entry name" value="Tau tubulin kinase 2b"/>
    <property type="match status" value="1"/>
</dbReference>
<reference evidence="10 11" key="1">
    <citation type="journal article" date="2018" name="Genome Biol. Evol.">
        <title>Multiple Roots of Fruiting Body Formation in Amoebozoa.</title>
        <authorList>
            <person name="Hillmann F."/>
            <person name="Forbes G."/>
            <person name="Novohradska S."/>
            <person name="Ferling I."/>
            <person name="Riege K."/>
            <person name="Groth M."/>
            <person name="Westermann M."/>
            <person name="Marz M."/>
            <person name="Spaller T."/>
            <person name="Winckler T."/>
            <person name="Schaap P."/>
            <person name="Glockner G."/>
        </authorList>
    </citation>
    <scope>NUCLEOTIDE SEQUENCE [LARGE SCALE GENOMIC DNA]</scope>
    <source>
        <strain evidence="10 11">Jena</strain>
    </source>
</reference>
<dbReference type="InterPro" id="IPR050235">
    <property type="entry name" value="CK1_Ser-Thr_kinase"/>
</dbReference>
<evidence type="ECO:0000256" key="8">
    <source>
        <dbReference type="SAM" id="MobiDB-lite"/>
    </source>
</evidence>
<keyword evidence="1" id="KW-0723">Serine/threonine-protein kinase</keyword>
<dbReference type="AlphaFoldDB" id="A0A2P6NDS8"/>
<keyword evidence="5 7" id="KW-0067">ATP-binding</keyword>
<evidence type="ECO:0000256" key="3">
    <source>
        <dbReference type="ARBA" id="ARBA00022741"/>
    </source>
</evidence>
<dbReference type="STRING" id="1890364.A0A2P6NDS8"/>
<protein>
    <recommendedName>
        <fullName evidence="9">Protein kinase domain-containing protein</fullName>
    </recommendedName>
</protein>
<sequence>MLSAGLTIKGKWKITRKIGQGAFGEIYQAKNTQSGDDVALKVEKVDIKKQVLKLEVAVLKKLQECPHVCRFITCGRYAEFNYLAMELLGENLSELRRKQPDGCFSMGTTLKLGEQLLRVIQAMHDLGYLHRDIKPSNFAMGLGPKKRNVFVIDFGLSRRFLLPDGEVRPPRDSTGFRGTARYASIFSHQGQDLGRRDDLWSLFYVLVEMTKGQLPWRKLKEKEQIGEMKQKITQAELCHGLPAEFLTFALYLQGLEFLTRPDYDYLYNLLTSMLSREKGEKNLYDWEVATAGTISSDPPSHLAVTSAGTVSQMSNTKMSNPTAPGQRPYSRGSGSQISPKPMRNILENRNRDGGSHGEGGDQPKDDSYSDSGRRPQTYNTSDAVLSREKTQKDNGNNIRPTKPPQGSDDTASESEDHSDMNEKTKEDVFATPPVGRKNNNDKRLGNGKSSGLRMQPLNITEQTDKGPVTSQPQTQSVERIEPIVQPIKTTSTFSSGAPALTDATTKNVAGESAGTRTKRGRREREKKSGGCCVLQ</sequence>
<dbReference type="InterPro" id="IPR000719">
    <property type="entry name" value="Prot_kinase_dom"/>
</dbReference>
<dbReference type="GO" id="GO:0015630">
    <property type="term" value="C:microtubule cytoskeleton"/>
    <property type="evidence" value="ECO:0007669"/>
    <property type="project" value="UniProtKB-ARBA"/>
</dbReference>
<dbReference type="Pfam" id="PF00069">
    <property type="entry name" value="Pkinase"/>
    <property type="match status" value="1"/>
</dbReference>